<dbReference type="UniPathway" id="UPA00254">
    <property type="reaction ID" value="UER00364"/>
</dbReference>
<keyword evidence="4 6" id="KW-0378">Hydrolase</keyword>
<evidence type="ECO:0000256" key="7">
    <source>
        <dbReference type="PIRSR" id="PIRSR006356-1"/>
    </source>
</evidence>
<evidence type="ECO:0000256" key="2">
    <source>
        <dbReference type="ARBA" id="ARBA00010206"/>
    </source>
</evidence>
<evidence type="ECO:0000313" key="9">
    <source>
        <dbReference type="Proteomes" id="UP000323521"/>
    </source>
</evidence>
<keyword evidence="3 6" id="KW-0056">Arginine metabolism</keyword>
<dbReference type="GO" id="GO:0019546">
    <property type="term" value="P:L-arginine deiminase pathway"/>
    <property type="evidence" value="ECO:0007669"/>
    <property type="project" value="TreeGrafter"/>
</dbReference>
<organism evidence="8 9">
    <name type="scientific">Formimonas warabiya</name>
    <dbReference type="NCBI Taxonomy" id="1761012"/>
    <lineage>
        <taxon>Bacteria</taxon>
        <taxon>Bacillati</taxon>
        <taxon>Bacillota</taxon>
        <taxon>Clostridia</taxon>
        <taxon>Eubacteriales</taxon>
        <taxon>Peptococcaceae</taxon>
        <taxon>Candidatus Formimonas</taxon>
    </lineage>
</organism>
<dbReference type="AlphaFoldDB" id="A0A3G1KUY1"/>
<dbReference type="Gene3D" id="3.75.10.10">
    <property type="entry name" value="L-arginine/glycine Amidinotransferase, Chain A"/>
    <property type="match status" value="1"/>
</dbReference>
<evidence type="ECO:0000256" key="1">
    <source>
        <dbReference type="ARBA" id="ARBA00005213"/>
    </source>
</evidence>
<dbReference type="EMBL" id="CP017634">
    <property type="protein sequence ID" value="ATW26288.1"/>
    <property type="molecule type" value="Genomic_DNA"/>
</dbReference>
<dbReference type="Proteomes" id="UP000323521">
    <property type="component" value="Chromosome"/>
</dbReference>
<dbReference type="KEGG" id="fwa:DCMF_17335"/>
<dbReference type="HAMAP" id="MF_00242">
    <property type="entry name" value="Arg_deiminase"/>
    <property type="match status" value="1"/>
</dbReference>
<proteinExistence type="inferred from homology"/>
<evidence type="ECO:0000256" key="6">
    <source>
        <dbReference type="HAMAP-Rule" id="MF_00242"/>
    </source>
</evidence>
<evidence type="ECO:0000256" key="5">
    <source>
        <dbReference type="ARBA" id="ARBA00049429"/>
    </source>
</evidence>
<evidence type="ECO:0000256" key="3">
    <source>
        <dbReference type="ARBA" id="ARBA00022503"/>
    </source>
</evidence>
<comment type="pathway">
    <text evidence="1 6">Amino-acid degradation; L-arginine degradation via ADI pathway; carbamoyl phosphate from L-arginine: step 1/2.</text>
</comment>
<dbReference type="EC" id="3.5.3.6" evidence="6"/>
<accession>A0A3G1KUY1</accession>
<dbReference type="Pfam" id="PF02274">
    <property type="entry name" value="ADI"/>
    <property type="match status" value="1"/>
</dbReference>
<comment type="catalytic activity">
    <reaction evidence="5 6">
        <text>L-arginine + H2O = L-citrulline + NH4(+)</text>
        <dbReference type="Rhea" id="RHEA:19597"/>
        <dbReference type="ChEBI" id="CHEBI:15377"/>
        <dbReference type="ChEBI" id="CHEBI:28938"/>
        <dbReference type="ChEBI" id="CHEBI:32682"/>
        <dbReference type="ChEBI" id="CHEBI:57743"/>
        <dbReference type="EC" id="3.5.3.6"/>
    </reaction>
</comment>
<dbReference type="PRINTS" id="PR01466">
    <property type="entry name" value="ARGDEIMINASE"/>
</dbReference>
<dbReference type="InterPro" id="IPR003876">
    <property type="entry name" value="Arg_deiminase"/>
</dbReference>
<sequence length="412" mass="46978">MAAGKQQSFLDVTSEIGKLQAVLLHKPGKELEKLTPKHLTELLFDDIPWLKKMRKEHDEFADTLRQMGTTIYYVDDLLKQVLENDEVKKLFIQEVLHGDQIISPELNQALFSYLAEKTPEEVAEIAVAGLYKKDLPDEKKPRTLADYVYRDRPQYINAIPNLYFMRDPAAVIGNGISINSMRTEARKREPMIIRYLYDYHPLFKKECSPMWYNCSMPHSIEGGDILVLSKEVIAIGSGERTSPYAIELIAKKLFADEHPLKEILVVHIPEIREFMHLDTVLTMIDRDKFTIYPGIRDKVHVYKLSRQGKDNFKVSAENNLIKSLKKSLKLPALDLIQTGGEDDVTAAREQWNDGTNTLAIAPGVVMTYSRNEVSNEALRKHGIDVVEIEGSELVRGRGGPRCMSMPLVREKL</sequence>
<dbReference type="PIRSF" id="PIRSF006356">
    <property type="entry name" value="Arg_deiminase"/>
    <property type="match status" value="1"/>
</dbReference>
<evidence type="ECO:0000256" key="4">
    <source>
        <dbReference type="ARBA" id="ARBA00022801"/>
    </source>
</evidence>
<dbReference type="GO" id="GO:0016990">
    <property type="term" value="F:arginine deiminase activity"/>
    <property type="evidence" value="ECO:0007669"/>
    <property type="project" value="UniProtKB-UniRule"/>
</dbReference>
<keyword evidence="6" id="KW-0963">Cytoplasm</keyword>
<dbReference type="PANTHER" id="PTHR47271">
    <property type="entry name" value="ARGININE DEIMINASE"/>
    <property type="match status" value="1"/>
</dbReference>
<gene>
    <name evidence="6" type="primary">arcA</name>
    <name evidence="8" type="ORF">DCMF_17335</name>
</gene>
<protein>
    <recommendedName>
        <fullName evidence="6">Arginine deiminase</fullName>
        <shortName evidence="6">ADI</shortName>
        <ecNumber evidence="6">3.5.3.6</ecNumber>
    </recommendedName>
    <alternativeName>
        <fullName evidence="6">Arginine dihydrolase</fullName>
        <shortName evidence="6">AD</shortName>
    </alternativeName>
</protein>
<dbReference type="SUPFAM" id="SSF55909">
    <property type="entry name" value="Pentein"/>
    <property type="match status" value="1"/>
</dbReference>
<evidence type="ECO:0000313" key="8">
    <source>
        <dbReference type="EMBL" id="ATW26288.1"/>
    </source>
</evidence>
<dbReference type="PANTHER" id="PTHR47271:SF2">
    <property type="entry name" value="ARGININE DEIMINASE"/>
    <property type="match status" value="1"/>
</dbReference>
<dbReference type="Gene3D" id="1.10.3930.10">
    <property type="entry name" value="Arginine deiminase"/>
    <property type="match status" value="1"/>
</dbReference>
<comment type="similarity">
    <text evidence="2 6">Belongs to the arginine deiminase family.</text>
</comment>
<dbReference type="GO" id="GO:0005737">
    <property type="term" value="C:cytoplasm"/>
    <property type="evidence" value="ECO:0007669"/>
    <property type="project" value="UniProtKB-SubCell"/>
</dbReference>
<dbReference type="NCBIfam" id="NF002381">
    <property type="entry name" value="PRK01388.1"/>
    <property type="match status" value="1"/>
</dbReference>
<dbReference type="OrthoDB" id="9807502at2"/>
<comment type="subcellular location">
    <subcellularLocation>
        <location evidence="6">Cytoplasm</location>
    </subcellularLocation>
</comment>
<name>A0A3G1KUY1_FORW1</name>
<keyword evidence="9" id="KW-1185">Reference proteome</keyword>
<reference evidence="8 9" key="1">
    <citation type="submission" date="2016-10" db="EMBL/GenBank/DDBJ databases">
        <title>Complete Genome Sequence of Peptococcaceae strain DCMF.</title>
        <authorList>
            <person name="Edwards R.J."/>
            <person name="Holland S.I."/>
            <person name="Deshpande N.P."/>
            <person name="Wong Y.K."/>
            <person name="Ertan H."/>
            <person name="Manefield M."/>
            <person name="Russell T.L."/>
            <person name="Lee M.J."/>
        </authorList>
    </citation>
    <scope>NUCLEOTIDE SEQUENCE [LARGE SCALE GENOMIC DNA]</scope>
    <source>
        <strain evidence="8 9">DCMF</strain>
    </source>
</reference>
<dbReference type="RefSeq" id="WP_148135584.1">
    <property type="nucleotide sequence ID" value="NZ_CP017634.1"/>
</dbReference>
<feature type="active site" description="Amidino-cysteine intermediate" evidence="6 7">
    <location>
        <position position="402"/>
    </location>
</feature>